<dbReference type="InterPro" id="IPR026870">
    <property type="entry name" value="Zinc_ribbon_dom"/>
</dbReference>
<gene>
    <name evidence="5" type="ORF">BSTEL_2176</name>
</gene>
<sequence length="767" mass="80495">MTCWRCGAVNDKAARFCTECGAPLPADGTVPLPPAPSYTTASSNTIPPSSGPSVTVTPAVPHRRRARTALIVALVAAIALVVTGGGLLVGYQTGVWGGRTLPDSADLPSTTVTDADGNKTSVVKAKDVTAALKAKGLTTRTEKVFSGQDAGTFIGYGDGVRQGDRVRAGATIVVRESAGPGVPKNAIGTQKDDRSMAATLANMGVPLHYKKVIVSADSKTKENEVVATNPAAGQPVAKDAMDDGITIGVAVKGDGVPLDIAGMGKDEAKTLLERQGYDVTLEPHFAAKRYIGKISGSDPAPGTPLESGESVTLYYGVGASDVKALFSEQQDGYEIVKQDSGPMLGTYCKAQVSDRNKDCITLERGPSPYGGYSGTDAGYLQIKGREPDSKYDVFGMTNYSQNPSSNMFGSIRGESEDQMPMRNHLLIKNWGMFELYAGMGLANCGDVTDVFGVGQHCEAGKYSTYDPNDGFPSSGSTGLTYKMKDFLVYVPVGSDLQKLEDSGYFDSGALAAAKKQKTVDTSRPFIIMRDKSQYRKTEVSADGIKVPNPFVPGNFDGDGTNHLVTMKPAPSDATVYYLDDAAGIDWSKLADAEPPAQYEAVDGGSNGSSDSGSSSAAAKAMFKEVAGNYSWPSAAISRTDLTLRSDGTFHAAYTVADDENVAHLNPDTPSTTVSVTGRFSSIRKTGTGYTLKCDAESLKVVDGGADKAKKGSGMAPCGTWRWYSGDTTLEEVRDVTGAWGVGGLDPSRKAVVLAADHGSGALFLRMS</sequence>
<feature type="transmembrane region" description="Helical" evidence="2">
    <location>
        <begin position="69"/>
        <end position="91"/>
    </location>
</feature>
<evidence type="ECO:0000256" key="2">
    <source>
        <dbReference type="SAM" id="Phobius"/>
    </source>
</evidence>
<dbReference type="CDD" id="cd06577">
    <property type="entry name" value="PASTA_pknB"/>
    <property type="match status" value="1"/>
</dbReference>
<evidence type="ECO:0000313" key="5">
    <source>
        <dbReference type="EMBL" id="KFI92177.1"/>
    </source>
</evidence>
<protein>
    <submittedName>
        <fullName evidence="5">PASTA domain protein</fullName>
    </submittedName>
</protein>
<reference evidence="5 6" key="1">
    <citation type="submission" date="2014-03" db="EMBL/GenBank/DDBJ databases">
        <title>Genomics of Bifidobacteria.</title>
        <authorList>
            <person name="Ventura M."/>
            <person name="Milani C."/>
            <person name="Lugli G.A."/>
        </authorList>
    </citation>
    <scope>NUCLEOTIDE SEQUENCE [LARGE SCALE GENOMIC DNA]</scope>
    <source>
        <strain evidence="5 6">DSM 23968</strain>
    </source>
</reference>
<evidence type="ECO:0000256" key="1">
    <source>
        <dbReference type="SAM" id="MobiDB-lite"/>
    </source>
</evidence>
<keyword evidence="2" id="KW-1133">Transmembrane helix</keyword>
<dbReference type="STRING" id="762211.BSTEL_2176"/>
<name>A0A087D9H7_9BIFI</name>
<dbReference type="Proteomes" id="UP000029004">
    <property type="component" value="Unassembled WGS sequence"/>
</dbReference>
<dbReference type="InterPro" id="IPR005543">
    <property type="entry name" value="PASTA_dom"/>
</dbReference>
<evidence type="ECO:0000259" key="3">
    <source>
        <dbReference type="Pfam" id="PF03793"/>
    </source>
</evidence>
<evidence type="ECO:0000259" key="4">
    <source>
        <dbReference type="Pfam" id="PF13240"/>
    </source>
</evidence>
<keyword evidence="2" id="KW-0812">Transmembrane</keyword>
<dbReference type="Pfam" id="PF13240">
    <property type="entry name" value="Zn_Ribbon_1"/>
    <property type="match status" value="1"/>
</dbReference>
<dbReference type="RefSeq" id="WP_051923085.1">
    <property type="nucleotide sequence ID" value="NZ_JGZP01000030.1"/>
</dbReference>
<evidence type="ECO:0000313" key="6">
    <source>
        <dbReference type="Proteomes" id="UP000029004"/>
    </source>
</evidence>
<organism evidence="5 6">
    <name type="scientific">Bifidobacterium stellenboschense</name>
    <dbReference type="NCBI Taxonomy" id="762211"/>
    <lineage>
        <taxon>Bacteria</taxon>
        <taxon>Bacillati</taxon>
        <taxon>Actinomycetota</taxon>
        <taxon>Actinomycetes</taxon>
        <taxon>Bifidobacteriales</taxon>
        <taxon>Bifidobacteriaceae</taxon>
        <taxon>Bifidobacterium</taxon>
    </lineage>
</organism>
<dbReference type="AlphaFoldDB" id="A0A087D9H7"/>
<accession>A0A087D9H7</accession>
<feature type="domain" description="PASTA" evidence="3">
    <location>
        <begin position="259"/>
        <end position="315"/>
    </location>
</feature>
<dbReference type="Gene3D" id="3.30.10.20">
    <property type="match status" value="1"/>
</dbReference>
<feature type="region of interest" description="Disordered" evidence="1">
    <location>
        <begin position="595"/>
        <end position="614"/>
    </location>
</feature>
<dbReference type="eggNOG" id="COG2815">
    <property type="taxonomic scope" value="Bacteria"/>
</dbReference>
<keyword evidence="6" id="KW-1185">Reference proteome</keyword>
<dbReference type="Pfam" id="PF03793">
    <property type="entry name" value="PASTA"/>
    <property type="match status" value="1"/>
</dbReference>
<keyword evidence="2" id="KW-0472">Membrane</keyword>
<proteinExistence type="predicted"/>
<comment type="caution">
    <text evidence="5">The sequence shown here is derived from an EMBL/GenBank/DDBJ whole genome shotgun (WGS) entry which is preliminary data.</text>
</comment>
<feature type="domain" description="Zinc-ribbon" evidence="4">
    <location>
        <begin position="3"/>
        <end position="24"/>
    </location>
</feature>
<dbReference type="EMBL" id="JGZP01000030">
    <property type="protein sequence ID" value="KFI92177.1"/>
    <property type="molecule type" value="Genomic_DNA"/>
</dbReference>
<dbReference type="OrthoDB" id="3240505at2"/>